<dbReference type="EMBL" id="JBEPLU010000001">
    <property type="protein sequence ID" value="MET3526951.1"/>
    <property type="molecule type" value="Genomic_DNA"/>
</dbReference>
<keyword evidence="1" id="KW-0812">Transmembrane</keyword>
<dbReference type="RefSeq" id="WP_331931588.1">
    <property type="nucleotide sequence ID" value="NZ_JBEPLU010000001.1"/>
</dbReference>
<evidence type="ECO:0000313" key="3">
    <source>
        <dbReference type="Proteomes" id="UP001549110"/>
    </source>
</evidence>
<keyword evidence="1" id="KW-1133">Transmembrane helix</keyword>
<evidence type="ECO:0000313" key="2">
    <source>
        <dbReference type="EMBL" id="MET3526951.1"/>
    </source>
</evidence>
<keyword evidence="3" id="KW-1185">Reference proteome</keyword>
<comment type="caution">
    <text evidence="2">The sequence shown here is derived from an EMBL/GenBank/DDBJ whole genome shotgun (WGS) entry which is preliminary data.</text>
</comment>
<gene>
    <name evidence="2" type="ORF">ABID41_002046</name>
</gene>
<organism evidence="2 3">
    <name type="scientific">Phenylobacterium koreense</name>
    <dbReference type="NCBI Taxonomy" id="266125"/>
    <lineage>
        <taxon>Bacteria</taxon>
        <taxon>Pseudomonadati</taxon>
        <taxon>Pseudomonadota</taxon>
        <taxon>Alphaproteobacteria</taxon>
        <taxon>Caulobacterales</taxon>
        <taxon>Caulobacteraceae</taxon>
        <taxon>Phenylobacterium</taxon>
    </lineage>
</organism>
<reference evidence="2 3" key="1">
    <citation type="submission" date="2024-06" db="EMBL/GenBank/DDBJ databases">
        <title>Genomic Encyclopedia of Type Strains, Phase IV (KMG-IV): sequencing the most valuable type-strain genomes for metagenomic binning, comparative biology and taxonomic classification.</title>
        <authorList>
            <person name="Goeker M."/>
        </authorList>
    </citation>
    <scope>NUCLEOTIDE SEQUENCE [LARGE SCALE GENOMIC DNA]</scope>
    <source>
        <strain evidence="2 3">DSM 17809</strain>
    </source>
</reference>
<feature type="transmembrane region" description="Helical" evidence="1">
    <location>
        <begin position="22"/>
        <end position="43"/>
    </location>
</feature>
<accession>A0ABV2EIT9</accession>
<proteinExistence type="predicted"/>
<protein>
    <recommendedName>
        <fullName evidence="4">DUF2474 domain-containing protein</fullName>
    </recommendedName>
</protein>
<dbReference type="Proteomes" id="UP001549110">
    <property type="component" value="Unassembled WGS sequence"/>
</dbReference>
<keyword evidence="1" id="KW-0472">Membrane</keyword>
<sequence>MRDIIEGPPEPGDPSPPLWKRLAWFVAIAAGASGVTMIVAYAMKALLPDYPHG</sequence>
<evidence type="ECO:0008006" key="4">
    <source>
        <dbReference type="Google" id="ProtNLM"/>
    </source>
</evidence>
<evidence type="ECO:0000256" key="1">
    <source>
        <dbReference type="SAM" id="Phobius"/>
    </source>
</evidence>
<name>A0ABV2EIT9_9CAUL</name>